<dbReference type="RefSeq" id="XP_009041486.1">
    <property type="nucleotide sequence ID" value="XM_009043238.1"/>
</dbReference>
<organism evidence="3">
    <name type="scientific">Aureococcus anophagefferens</name>
    <name type="common">Harmful bloom alga</name>
    <dbReference type="NCBI Taxonomy" id="44056"/>
    <lineage>
        <taxon>Eukaryota</taxon>
        <taxon>Sar</taxon>
        <taxon>Stramenopiles</taxon>
        <taxon>Ochrophyta</taxon>
        <taxon>Pelagophyceae</taxon>
        <taxon>Pelagomonadales</taxon>
        <taxon>Pelagomonadaceae</taxon>
        <taxon>Aureococcus</taxon>
    </lineage>
</organism>
<dbReference type="InParanoid" id="F0YM48"/>
<sequence>MVPLKPNELSRHGQNRPACDTAASSTGIKNEADTTIPKCGFSLGLKIDYLGLQQLLTPPSDPCWTSGRRIGLHAQNQRTATFCPAITVSVRIKCMASTTRRSLENKELSSINEPYYTLLAPVHRVIGNLLDEIPRRAMVVRSISGLREHNGSKKFSTKHERGYLIDCWVVECNWIIRTEDCDTKVFSEACIIALGVLVNALR</sequence>
<reference evidence="2 3" key="1">
    <citation type="journal article" date="2011" name="Proc. Natl. Acad. Sci. U.S.A.">
        <title>Niche of harmful alga Aureococcus anophagefferens revealed through ecogenomics.</title>
        <authorList>
            <person name="Gobler C.J."/>
            <person name="Berry D.L."/>
            <person name="Dyhrman S.T."/>
            <person name="Wilhelm S.W."/>
            <person name="Salamov A."/>
            <person name="Lobanov A.V."/>
            <person name="Zhang Y."/>
            <person name="Collier J.L."/>
            <person name="Wurch L.L."/>
            <person name="Kustka A.B."/>
            <person name="Dill B.D."/>
            <person name="Shah M."/>
            <person name="VerBerkmoes N.C."/>
            <person name="Kuo A."/>
            <person name="Terry A."/>
            <person name="Pangilinan J."/>
            <person name="Lindquist E.A."/>
            <person name="Lucas S."/>
            <person name="Paulsen I.T."/>
            <person name="Hattenrath-Lehmann T.K."/>
            <person name="Talmage S.C."/>
            <person name="Walker E.A."/>
            <person name="Koch F."/>
            <person name="Burson A.M."/>
            <person name="Marcoval M.A."/>
            <person name="Tang Y.Z."/>
            <person name="Lecleir G.R."/>
            <person name="Coyne K.J."/>
            <person name="Berg G.M."/>
            <person name="Bertrand E.M."/>
            <person name="Saito M.A."/>
            <person name="Gladyshev V.N."/>
            <person name="Grigoriev I.V."/>
        </authorList>
    </citation>
    <scope>NUCLEOTIDE SEQUENCE [LARGE SCALE GENOMIC DNA]</scope>
    <source>
        <strain evidence="3">CCMP 1984</strain>
    </source>
</reference>
<evidence type="ECO:0000256" key="1">
    <source>
        <dbReference type="SAM" id="MobiDB-lite"/>
    </source>
</evidence>
<dbReference type="GeneID" id="20226386"/>
<evidence type="ECO:0000313" key="3">
    <source>
        <dbReference type="Proteomes" id="UP000002729"/>
    </source>
</evidence>
<feature type="region of interest" description="Disordered" evidence="1">
    <location>
        <begin position="1"/>
        <end position="26"/>
    </location>
</feature>
<gene>
    <name evidence="2" type="ORF">AURANDRAFT_67709</name>
</gene>
<accession>F0YM48</accession>
<proteinExistence type="predicted"/>
<dbReference type="AlphaFoldDB" id="F0YM48"/>
<name>F0YM48_AURAN</name>
<evidence type="ECO:0000313" key="2">
    <source>
        <dbReference type="EMBL" id="EGB03828.1"/>
    </source>
</evidence>
<dbReference type="EMBL" id="GL833160">
    <property type="protein sequence ID" value="EGB03828.1"/>
    <property type="molecule type" value="Genomic_DNA"/>
</dbReference>
<protein>
    <submittedName>
        <fullName evidence="2">Uncharacterized protein</fullName>
    </submittedName>
</protein>
<keyword evidence="3" id="KW-1185">Reference proteome</keyword>
<dbReference type="KEGG" id="aaf:AURANDRAFT_67709"/>
<dbReference type="Proteomes" id="UP000002729">
    <property type="component" value="Unassembled WGS sequence"/>
</dbReference>